<sequence length="467" mass="52196">MQRIGSAALLAVWLGSALAADPAASLQSRQADAQAQQARLRDRIETLQKDINKHEASRNDAAQALEASETAISDIDRRLAELARQKQQAEDDLKRLEGQIADSRQELKQRQQELADQLRAQYASGLSPWAALLSGDDPQAIGRELGYLSYVSQAQAAALQAVAQALERLNALQDRSRQRKSELERVAEETGQRKAELEEQKQERKRVLDKISEQLKAQRAQADTMQRDERRLGRLITGLEEAIAKQAEEARLAEERRREAARQAELRRQEEARRLQEQRAEQERQRQEEAQRQSHRDQEAARQAREQVERARAREREQEQAARQQAQEAPASAPEPAALRGLRQGLPYPVRGEVQGRFGAERPDGGLWRGIVLRASEGTPVKAIAAGRVVYADWLKGFGNILIIDHGAQYLSVYAYNQSLLKQVGQAVAAGEAIATVGATGGQVESGLYFEIRHQGKPVNPLLWLAR</sequence>
<dbReference type="PANTHER" id="PTHR21666">
    <property type="entry name" value="PEPTIDASE-RELATED"/>
    <property type="match status" value="1"/>
</dbReference>
<dbReference type="PANTHER" id="PTHR21666:SF270">
    <property type="entry name" value="MUREIN HYDROLASE ACTIVATOR ENVC"/>
    <property type="match status" value="1"/>
</dbReference>
<dbReference type="SUPFAM" id="SSF51261">
    <property type="entry name" value="Duplicated hybrid motif"/>
    <property type="match status" value="1"/>
</dbReference>
<comment type="caution">
    <text evidence="5">The sequence shown here is derived from an EMBL/GenBank/DDBJ whole genome shotgun (WGS) entry which is preliminary data.</text>
</comment>
<proteinExistence type="predicted"/>
<dbReference type="AlphaFoldDB" id="A0A2U1CN78"/>
<dbReference type="Pfam" id="PF01551">
    <property type="entry name" value="Peptidase_M23"/>
    <property type="match status" value="1"/>
</dbReference>
<feature type="compositionally biased region" description="Basic and acidic residues" evidence="2">
    <location>
        <begin position="268"/>
        <end position="320"/>
    </location>
</feature>
<protein>
    <submittedName>
        <fullName evidence="5">Septal ring factor EnvC (AmiA/AmiB activator)</fullName>
    </submittedName>
</protein>
<keyword evidence="6" id="KW-1185">Reference proteome</keyword>
<dbReference type="Proteomes" id="UP000246145">
    <property type="component" value="Unassembled WGS sequence"/>
</dbReference>
<evidence type="ECO:0000313" key="5">
    <source>
        <dbReference type="EMBL" id="PVY62473.1"/>
    </source>
</evidence>
<feature type="chain" id="PRO_5015470925" evidence="3">
    <location>
        <begin position="20"/>
        <end position="467"/>
    </location>
</feature>
<dbReference type="Gene3D" id="2.70.70.10">
    <property type="entry name" value="Glucose Permease (Domain IIA)"/>
    <property type="match status" value="1"/>
</dbReference>
<dbReference type="OrthoDB" id="9784703at2"/>
<feature type="region of interest" description="Disordered" evidence="2">
    <location>
        <begin position="268"/>
        <end position="340"/>
    </location>
</feature>
<name>A0A2U1CN78_9BURK</name>
<dbReference type="RefSeq" id="WP_017524904.1">
    <property type="nucleotide sequence ID" value="NZ_JACCEX010000002.1"/>
</dbReference>
<dbReference type="InterPro" id="IPR050570">
    <property type="entry name" value="Cell_wall_metabolism_enzyme"/>
</dbReference>
<keyword evidence="1" id="KW-0175">Coiled coil</keyword>
<dbReference type="CDD" id="cd12797">
    <property type="entry name" value="M23_peptidase"/>
    <property type="match status" value="1"/>
</dbReference>
<dbReference type="FunFam" id="2.70.70.10:FF:000003">
    <property type="entry name" value="Murein hydrolase activator EnvC"/>
    <property type="match status" value="1"/>
</dbReference>
<evidence type="ECO:0000313" key="6">
    <source>
        <dbReference type="Proteomes" id="UP000246145"/>
    </source>
</evidence>
<evidence type="ECO:0000256" key="3">
    <source>
        <dbReference type="SAM" id="SignalP"/>
    </source>
</evidence>
<evidence type="ECO:0000256" key="2">
    <source>
        <dbReference type="SAM" id="MobiDB-lite"/>
    </source>
</evidence>
<gene>
    <name evidence="5" type="ORF">C7440_1967</name>
</gene>
<feature type="coiled-coil region" evidence="1">
    <location>
        <begin position="23"/>
        <end position="120"/>
    </location>
</feature>
<accession>A0A2U1CN78</accession>
<dbReference type="InterPro" id="IPR011055">
    <property type="entry name" value="Dup_hybrid_motif"/>
</dbReference>
<feature type="compositionally biased region" description="Low complexity" evidence="2">
    <location>
        <begin position="321"/>
        <end position="338"/>
    </location>
</feature>
<dbReference type="GO" id="GO:0004222">
    <property type="term" value="F:metalloendopeptidase activity"/>
    <property type="evidence" value="ECO:0007669"/>
    <property type="project" value="TreeGrafter"/>
</dbReference>
<evidence type="ECO:0000256" key="1">
    <source>
        <dbReference type="SAM" id="Coils"/>
    </source>
</evidence>
<keyword evidence="3" id="KW-0732">Signal</keyword>
<feature type="region of interest" description="Disordered" evidence="2">
    <location>
        <begin position="177"/>
        <end position="205"/>
    </location>
</feature>
<dbReference type="InterPro" id="IPR016047">
    <property type="entry name" value="M23ase_b-sheet_dom"/>
</dbReference>
<organism evidence="5 6">
    <name type="scientific">Pusillimonas noertemannii</name>
    <dbReference type="NCBI Taxonomy" id="305977"/>
    <lineage>
        <taxon>Bacteria</taxon>
        <taxon>Pseudomonadati</taxon>
        <taxon>Pseudomonadota</taxon>
        <taxon>Betaproteobacteria</taxon>
        <taxon>Burkholderiales</taxon>
        <taxon>Alcaligenaceae</taxon>
        <taxon>Pusillimonas</taxon>
    </lineage>
</organism>
<feature type="signal peptide" evidence="3">
    <location>
        <begin position="1"/>
        <end position="19"/>
    </location>
</feature>
<dbReference type="Gene3D" id="6.10.250.3150">
    <property type="match status" value="1"/>
</dbReference>
<feature type="domain" description="M23ase beta-sheet core" evidence="4">
    <location>
        <begin position="368"/>
        <end position="461"/>
    </location>
</feature>
<evidence type="ECO:0000259" key="4">
    <source>
        <dbReference type="Pfam" id="PF01551"/>
    </source>
</evidence>
<reference evidence="5 6" key="1">
    <citation type="submission" date="2018-04" db="EMBL/GenBank/DDBJ databases">
        <title>Genomic Encyclopedia of Type Strains, Phase IV (KMG-IV): sequencing the most valuable type-strain genomes for metagenomic binning, comparative biology and taxonomic classification.</title>
        <authorList>
            <person name="Goeker M."/>
        </authorList>
    </citation>
    <scope>NUCLEOTIDE SEQUENCE [LARGE SCALE GENOMIC DNA]</scope>
    <source>
        <strain evidence="5 6">DSM 10065</strain>
    </source>
</reference>
<dbReference type="STRING" id="1231391.GCA_000308195_02554"/>
<dbReference type="EMBL" id="QEKO01000002">
    <property type="protein sequence ID" value="PVY62473.1"/>
    <property type="molecule type" value="Genomic_DNA"/>
</dbReference>